<keyword evidence="5" id="KW-1185">Reference proteome</keyword>
<dbReference type="InterPro" id="IPR013783">
    <property type="entry name" value="Ig-like_fold"/>
</dbReference>
<dbReference type="InterPro" id="IPR017868">
    <property type="entry name" value="Filamin/ABP280_repeat-like"/>
</dbReference>
<protein>
    <submittedName>
        <fullName evidence="4">Actin binding protein</fullName>
    </submittedName>
</protein>
<evidence type="ECO:0000313" key="4">
    <source>
        <dbReference type="EMBL" id="KOO35249.1"/>
    </source>
</evidence>
<evidence type="ECO:0000256" key="2">
    <source>
        <dbReference type="PROSITE-ProRule" id="PRU00087"/>
    </source>
</evidence>
<dbReference type="Gene3D" id="2.60.40.10">
    <property type="entry name" value="Immunoglobulins"/>
    <property type="match status" value="4"/>
</dbReference>
<dbReference type="InterPro" id="IPR044801">
    <property type="entry name" value="Filamin"/>
</dbReference>
<evidence type="ECO:0000256" key="1">
    <source>
        <dbReference type="ARBA" id="ARBA00022737"/>
    </source>
</evidence>
<reference evidence="5" key="1">
    <citation type="journal article" date="2015" name="PLoS Genet.">
        <title>Genome Sequence and Transcriptome Analyses of Chrysochromulina tobin: Metabolic Tools for Enhanced Algal Fitness in the Prominent Order Prymnesiales (Haptophyceae).</title>
        <authorList>
            <person name="Hovde B.T."/>
            <person name="Deodato C.R."/>
            <person name="Hunsperger H.M."/>
            <person name="Ryken S.A."/>
            <person name="Yost W."/>
            <person name="Jha R.K."/>
            <person name="Patterson J."/>
            <person name="Monnat R.J. Jr."/>
            <person name="Barlow S.B."/>
            <person name="Starkenburg S.R."/>
            <person name="Cattolico R.A."/>
        </authorList>
    </citation>
    <scope>NUCLEOTIDE SEQUENCE</scope>
    <source>
        <strain evidence="5">CCMP291</strain>
    </source>
</reference>
<dbReference type="AlphaFoldDB" id="A0A0M0K8W8"/>
<proteinExistence type="predicted"/>
<dbReference type="SMART" id="SM00557">
    <property type="entry name" value="IG_FLMN"/>
    <property type="match status" value="3"/>
</dbReference>
<dbReference type="EMBL" id="JWZX01000934">
    <property type="protein sequence ID" value="KOO35249.1"/>
    <property type="molecule type" value="Genomic_DNA"/>
</dbReference>
<dbReference type="SUPFAM" id="SSF81296">
    <property type="entry name" value="E set domains"/>
    <property type="match status" value="3"/>
</dbReference>
<dbReference type="GO" id="GO:0030036">
    <property type="term" value="P:actin cytoskeleton organization"/>
    <property type="evidence" value="ECO:0007669"/>
    <property type="project" value="InterPro"/>
</dbReference>
<sequence>MGLTGCSANTESFFEIEAVDENGKRSTSGGDSFFIAIRGASRVRARVSDNKDGTYTVMWKPELSGNYEVAISLFGNAIAGSPFTLHVHDHLPCAPNCEVKGRSLHHIIARTNSSFEIIYRDRSGIVCQAVELDVYVMPIGEGEEIYLWKAATQPNWGPEEDASAVREVNAIDLSPQDDKTKKKKKDALEKALEKSEKAEKGEKTDKKKSPTKLTQPALAAAEKTEKKEKGDKAEKTERSEKTEKTPSKPAQPASAGAEKTDKVENTDSAAKSPKGDKPEKKDKKADKKEANGDKKDPNNSPPPPPMPKTMASSLKSWEARNPLPGFDELEMQSCTSAVALAEQGLQLRQRALRVQVGDKPLIVRTGPALDSKQLGLLLPSHIGVVVEEHIAADGNVRARITFDETALLKLYDYAGSLSPPVIDAGPSVTSIDGSVVGSPRLPTSRTSRSPEARIGTQLTGWVTLKKEGKKLVSSRLKLEPTNREQYIQQWQRRQLNDKLHRSVQCEVDACTLISDESHVAFAYGGVHPGWLHSKGQVVDKHKVSYSVGKVGRYLLHVRLRNHAAAVPGSPFALTVTPGPAHYSSTVFAPTEKSLTGIVGEDPNAGITLIMHSSDQMGNACTEGGAIVKTTCVPLGLSEEQAWEIKVLTEVEDLYDGRYRMRYRSKSSGAYQVAVTINGEPVNGSPWTMKLVSSTPLLQKSSLDGPGLKVAVAGERALFSIRFVDQFGNLANPAGTAFKMGMAVTSELRKKVQDVKETAFEGVWSAEGTYQIHYIAQVAGNLELHVWCDLNGGKSERMAFPGSPFSVSVSAGTPSASASHVDGWTLEKRASSDKNNVLSKKKSSGEDDAGKIIAGDTVFVRPLIVDSFQNPASKINVDKLLAKVVRPNGSEVVLAVQQEVRQIKGSGSEMVYGVRYETSLSGKHAMHVMLGGVSISGSPVAFEVYASAVEPTLSKLLPPENGSFDSLVADYDKPSEIILRTYDRFGNPCTTGGLNPTGKLTLIKNPVDNTILMPNNHFVNTVDRKDGTYAINVGMTFTSTVRLQVNLDKNVQNGDLPPLVLKYTKKE</sequence>
<feature type="compositionally biased region" description="Basic and acidic residues" evidence="3">
    <location>
        <begin position="273"/>
        <end position="297"/>
    </location>
</feature>
<dbReference type="PROSITE" id="PS50194">
    <property type="entry name" value="FILAMIN_REPEAT"/>
    <property type="match status" value="5"/>
</dbReference>
<evidence type="ECO:0000313" key="5">
    <source>
        <dbReference type="Proteomes" id="UP000037460"/>
    </source>
</evidence>
<gene>
    <name evidence="4" type="ORF">Ctob_010010</name>
</gene>
<feature type="compositionally biased region" description="Basic and acidic residues" evidence="3">
    <location>
        <begin position="176"/>
        <end position="208"/>
    </location>
</feature>
<dbReference type="GO" id="GO:0051015">
    <property type="term" value="F:actin filament binding"/>
    <property type="evidence" value="ECO:0007669"/>
    <property type="project" value="InterPro"/>
</dbReference>
<keyword evidence="1" id="KW-0677">Repeat</keyword>
<feature type="repeat" description="Filamin" evidence="2">
    <location>
        <begin position="692"/>
        <end position="808"/>
    </location>
</feature>
<name>A0A0M0K8W8_9EUKA</name>
<feature type="repeat" description="Filamin" evidence="2">
    <location>
        <begin position="541"/>
        <end position="575"/>
    </location>
</feature>
<feature type="compositionally biased region" description="Basic and acidic residues" evidence="3">
    <location>
        <begin position="222"/>
        <end position="246"/>
    </location>
</feature>
<dbReference type="InterPro" id="IPR001298">
    <property type="entry name" value="Filamin/ABP280_rpt"/>
</dbReference>
<feature type="compositionally biased region" description="Low complexity" evidence="3">
    <location>
        <begin position="438"/>
        <end position="449"/>
    </location>
</feature>
<dbReference type="Proteomes" id="UP000037460">
    <property type="component" value="Unassembled WGS sequence"/>
</dbReference>
<dbReference type="Pfam" id="PF00630">
    <property type="entry name" value="Filamin"/>
    <property type="match status" value="2"/>
</dbReference>
<accession>A0A0M0K8W8</accession>
<feature type="region of interest" description="Disordered" evidence="3">
    <location>
        <begin position="168"/>
        <end position="313"/>
    </location>
</feature>
<feature type="repeat" description="Filamin" evidence="2">
    <location>
        <begin position="1"/>
        <end position="87"/>
    </location>
</feature>
<dbReference type="PANTHER" id="PTHR38537">
    <property type="entry name" value="JITTERBUG, ISOFORM N"/>
    <property type="match status" value="1"/>
</dbReference>
<dbReference type="PANTHER" id="PTHR38537:SF8">
    <property type="entry name" value="FILAMIN-A"/>
    <property type="match status" value="1"/>
</dbReference>
<dbReference type="InterPro" id="IPR014756">
    <property type="entry name" value="Ig_E-set"/>
</dbReference>
<feature type="repeat" description="Filamin" evidence="2">
    <location>
        <begin position="649"/>
        <end position="690"/>
    </location>
</feature>
<organism evidence="4 5">
    <name type="scientific">Chrysochromulina tobinii</name>
    <dbReference type="NCBI Taxonomy" id="1460289"/>
    <lineage>
        <taxon>Eukaryota</taxon>
        <taxon>Haptista</taxon>
        <taxon>Haptophyta</taxon>
        <taxon>Prymnesiophyceae</taxon>
        <taxon>Prymnesiales</taxon>
        <taxon>Chrysochromulinaceae</taxon>
        <taxon>Chrysochromulina</taxon>
    </lineage>
</organism>
<dbReference type="OrthoDB" id="252722at2759"/>
<feature type="region of interest" description="Disordered" evidence="3">
    <location>
        <begin position="433"/>
        <end position="452"/>
    </location>
</feature>
<feature type="compositionally biased region" description="Low complexity" evidence="3">
    <location>
        <begin position="211"/>
        <end position="221"/>
    </location>
</feature>
<evidence type="ECO:0000256" key="3">
    <source>
        <dbReference type="SAM" id="MobiDB-lite"/>
    </source>
</evidence>
<comment type="caution">
    <text evidence="4">The sequence shown here is derived from an EMBL/GenBank/DDBJ whole genome shotgun (WGS) entry which is preliminary data.</text>
</comment>
<feature type="repeat" description="Filamin" evidence="2">
    <location>
        <begin position="862"/>
        <end position="943"/>
    </location>
</feature>